<evidence type="ECO:0000259" key="7">
    <source>
        <dbReference type="Pfam" id="PF02706"/>
    </source>
</evidence>
<evidence type="ECO:0000313" key="9">
    <source>
        <dbReference type="Proteomes" id="UP000245639"/>
    </source>
</evidence>
<feature type="compositionally biased region" description="Acidic residues" evidence="6">
    <location>
        <begin position="334"/>
        <end position="345"/>
    </location>
</feature>
<feature type="compositionally biased region" description="Low complexity" evidence="6">
    <location>
        <begin position="219"/>
        <end position="236"/>
    </location>
</feature>
<dbReference type="OrthoDB" id="3872739at2"/>
<dbReference type="GO" id="GO:0005886">
    <property type="term" value="C:plasma membrane"/>
    <property type="evidence" value="ECO:0007669"/>
    <property type="project" value="UniProtKB-SubCell"/>
</dbReference>
<organism evidence="8 9">
    <name type="scientific">Actinomycetospora cinnamomea</name>
    <dbReference type="NCBI Taxonomy" id="663609"/>
    <lineage>
        <taxon>Bacteria</taxon>
        <taxon>Bacillati</taxon>
        <taxon>Actinomycetota</taxon>
        <taxon>Actinomycetes</taxon>
        <taxon>Pseudonocardiales</taxon>
        <taxon>Pseudonocardiaceae</taxon>
        <taxon>Actinomycetospora</taxon>
    </lineage>
</organism>
<evidence type="ECO:0000256" key="4">
    <source>
        <dbReference type="ARBA" id="ARBA00022989"/>
    </source>
</evidence>
<proteinExistence type="predicted"/>
<evidence type="ECO:0000256" key="3">
    <source>
        <dbReference type="ARBA" id="ARBA00022692"/>
    </source>
</evidence>
<keyword evidence="4" id="KW-1133">Transmembrane helix</keyword>
<evidence type="ECO:0000313" key="8">
    <source>
        <dbReference type="EMBL" id="PVZ04578.1"/>
    </source>
</evidence>
<feature type="compositionally biased region" description="Acidic residues" evidence="6">
    <location>
        <begin position="310"/>
        <end position="320"/>
    </location>
</feature>
<dbReference type="AlphaFoldDB" id="A0A2U1EXC5"/>
<gene>
    <name evidence="8" type="ORF">C8D89_11731</name>
</gene>
<evidence type="ECO:0000256" key="6">
    <source>
        <dbReference type="SAM" id="MobiDB-lite"/>
    </source>
</evidence>
<accession>A0A2U1EXC5</accession>
<comment type="caution">
    <text evidence="8">The sequence shown here is derived from an EMBL/GenBank/DDBJ whole genome shotgun (WGS) entry which is preliminary data.</text>
</comment>
<dbReference type="EMBL" id="QEKW01000017">
    <property type="protein sequence ID" value="PVZ04578.1"/>
    <property type="molecule type" value="Genomic_DNA"/>
</dbReference>
<sequence>MRSTLVRSLDRTVRRWWVVVALALIGLALGGIYAAAVPKTYSATSYVTVAAVDPANSQAALGFAQAFGRIATAPQVLVDASAVAAIPLPELASSARTSTSPDAPLIEITTRSVDAQRATNGANAIAGAFTTFGNARTPDTGMRVAILSPAAVPVTPSSLSDGAILAIGAGAGVLLGALAVASGIGTVPERWGAAPAAPRPASGGEGPRPSPRPKEQADEAAAQTTGETTDETLGGTRPETGAETGARIPEARTPDPSEPGTRPTPLRRRVDLEPTTERMPASALAAAAAGAATRVAPSSNGDAAPRVEETPDPDTTDPDTTEVGRVDAARTDPPWEDAEDAEDAAGDPVTERDDAAPGPGEAGEDRARDDA</sequence>
<keyword evidence="2" id="KW-1003">Cell membrane</keyword>
<name>A0A2U1EXC5_9PSEU</name>
<keyword evidence="5" id="KW-0472">Membrane</keyword>
<evidence type="ECO:0000256" key="1">
    <source>
        <dbReference type="ARBA" id="ARBA00004651"/>
    </source>
</evidence>
<feature type="compositionally biased region" description="Low complexity" evidence="6">
    <location>
        <begin position="281"/>
        <end position="296"/>
    </location>
</feature>
<keyword evidence="3" id="KW-0812">Transmembrane</keyword>
<feature type="compositionally biased region" description="Low complexity" evidence="6">
    <location>
        <begin position="191"/>
        <end position="202"/>
    </location>
</feature>
<dbReference type="Proteomes" id="UP000245639">
    <property type="component" value="Unassembled WGS sequence"/>
</dbReference>
<reference evidence="8 9" key="1">
    <citation type="submission" date="2018-04" db="EMBL/GenBank/DDBJ databases">
        <title>Genomic Encyclopedia of Type Strains, Phase IV (KMG-IV): sequencing the most valuable type-strain genomes for metagenomic binning, comparative biology and taxonomic classification.</title>
        <authorList>
            <person name="Goeker M."/>
        </authorList>
    </citation>
    <scope>NUCLEOTIDE SEQUENCE [LARGE SCALE GENOMIC DNA]</scope>
    <source>
        <strain evidence="8 9">DSM 45771</strain>
    </source>
</reference>
<comment type="subcellular location">
    <subcellularLocation>
        <location evidence="1">Cell membrane</location>
        <topology evidence="1">Multi-pass membrane protein</topology>
    </subcellularLocation>
</comment>
<keyword evidence="9" id="KW-1185">Reference proteome</keyword>
<dbReference type="RefSeq" id="WP_116710572.1">
    <property type="nucleotide sequence ID" value="NZ_QEKW01000017.1"/>
</dbReference>
<evidence type="ECO:0000256" key="2">
    <source>
        <dbReference type="ARBA" id="ARBA00022475"/>
    </source>
</evidence>
<dbReference type="Pfam" id="PF02706">
    <property type="entry name" value="Wzz"/>
    <property type="match status" value="1"/>
</dbReference>
<protein>
    <submittedName>
        <fullName evidence="8">Capsular polysaccharide biosynthesis protein</fullName>
    </submittedName>
</protein>
<evidence type="ECO:0000256" key="5">
    <source>
        <dbReference type="ARBA" id="ARBA00023136"/>
    </source>
</evidence>
<feature type="domain" description="Polysaccharide chain length determinant N-terminal" evidence="7">
    <location>
        <begin position="13"/>
        <end position="60"/>
    </location>
</feature>
<dbReference type="InterPro" id="IPR003856">
    <property type="entry name" value="LPS_length_determ_N"/>
</dbReference>
<feature type="region of interest" description="Disordered" evidence="6">
    <location>
        <begin position="191"/>
        <end position="371"/>
    </location>
</feature>